<feature type="binding site" evidence="6">
    <location>
        <position position="77"/>
    </location>
    <ligand>
        <name>substrate</name>
    </ligand>
</feature>
<dbReference type="AlphaFoldDB" id="A0A926F8D6"/>
<evidence type="ECO:0000256" key="1">
    <source>
        <dbReference type="ARBA" id="ARBA00002521"/>
    </source>
</evidence>
<dbReference type="GO" id="GO:0046872">
    <property type="term" value="F:metal ion binding"/>
    <property type="evidence" value="ECO:0007669"/>
    <property type="project" value="UniProtKB-UniRule"/>
</dbReference>
<dbReference type="CDD" id="cd01086">
    <property type="entry name" value="MetAP1"/>
    <property type="match status" value="1"/>
</dbReference>
<dbReference type="PROSITE" id="PS00680">
    <property type="entry name" value="MAP_1"/>
    <property type="match status" value="1"/>
</dbReference>
<evidence type="ECO:0000259" key="8">
    <source>
        <dbReference type="Pfam" id="PF00557"/>
    </source>
</evidence>
<dbReference type="HAMAP" id="MF_01974">
    <property type="entry name" value="MetAP_1"/>
    <property type="match status" value="1"/>
</dbReference>
<evidence type="ECO:0000256" key="3">
    <source>
        <dbReference type="ARBA" id="ARBA00022670"/>
    </source>
</evidence>
<dbReference type="NCBIfam" id="TIGR00500">
    <property type="entry name" value="met_pdase_I"/>
    <property type="match status" value="1"/>
</dbReference>
<feature type="binding site" evidence="6">
    <location>
        <position position="233"/>
    </location>
    <ligand>
        <name>a divalent metal cation</name>
        <dbReference type="ChEBI" id="CHEBI:60240"/>
        <label>2</label>
        <note>catalytic</note>
    </ligand>
</feature>
<feature type="binding site" evidence="6">
    <location>
        <position position="233"/>
    </location>
    <ligand>
        <name>a divalent metal cation</name>
        <dbReference type="ChEBI" id="CHEBI:60240"/>
        <label>1</label>
    </ligand>
</feature>
<keyword evidence="5 6" id="KW-0378">Hydrolase</keyword>
<accession>A0A926F8D6</accession>
<dbReference type="GO" id="GO:0004239">
    <property type="term" value="F:initiator methionyl aminopeptidase activity"/>
    <property type="evidence" value="ECO:0007669"/>
    <property type="project" value="UniProtKB-UniRule"/>
</dbReference>
<dbReference type="EC" id="3.4.11.18" evidence="6 7"/>
<dbReference type="RefSeq" id="WP_178347587.1">
    <property type="nucleotide sequence ID" value="NZ_JACRTE010000002.1"/>
</dbReference>
<dbReference type="PANTHER" id="PTHR43330:SF27">
    <property type="entry name" value="METHIONINE AMINOPEPTIDASE"/>
    <property type="match status" value="1"/>
</dbReference>
<name>A0A926F8D6_9FIRM</name>
<evidence type="ECO:0000313" key="10">
    <source>
        <dbReference type="Proteomes" id="UP000647416"/>
    </source>
</evidence>
<feature type="domain" description="Peptidase M24" evidence="8">
    <location>
        <begin position="12"/>
        <end position="240"/>
    </location>
</feature>
<dbReference type="PANTHER" id="PTHR43330">
    <property type="entry name" value="METHIONINE AMINOPEPTIDASE"/>
    <property type="match status" value="1"/>
</dbReference>
<reference evidence="9" key="1">
    <citation type="submission" date="2020-08" db="EMBL/GenBank/DDBJ databases">
        <title>Genome public.</title>
        <authorList>
            <person name="Liu C."/>
            <person name="Sun Q."/>
        </authorList>
    </citation>
    <scope>NUCLEOTIDE SEQUENCE</scope>
    <source>
        <strain evidence="9">NSJ-50</strain>
    </source>
</reference>
<dbReference type="SUPFAM" id="SSF55920">
    <property type="entry name" value="Creatinase/aminopeptidase"/>
    <property type="match status" value="1"/>
</dbReference>
<dbReference type="InterPro" id="IPR001714">
    <property type="entry name" value="Pept_M24_MAP"/>
</dbReference>
<keyword evidence="4 6" id="KW-0479">Metal-binding</keyword>
<feature type="binding site" evidence="6">
    <location>
        <position position="202"/>
    </location>
    <ligand>
        <name>a divalent metal cation</name>
        <dbReference type="ChEBI" id="CHEBI:60240"/>
        <label>2</label>
        <note>catalytic</note>
    </ligand>
</feature>
<evidence type="ECO:0000256" key="4">
    <source>
        <dbReference type="ARBA" id="ARBA00022723"/>
    </source>
</evidence>
<protein>
    <recommendedName>
        <fullName evidence="6 7">Methionine aminopeptidase</fullName>
        <shortName evidence="6">MAP</shortName>
        <shortName evidence="6">MetAP</shortName>
        <ecNumber evidence="6 7">3.4.11.18</ecNumber>
    </recommendedName>
    <alternativeName>
        <fullName evidence="6">Peptidase M</fullName>
    </alternativeName>
</protein>
<dbReference type="Pfam" id="PF00557">
    <property type="entry name" value="Peptidase_M24"/>
    <property type="match status" value="1"/>
</dbReference>
<feature type="binding site" evidence="6">
    <location>
        <position position="106"/>
    </location>
    <ligand>
        <name>a divalent metal cation</name>
        <dbReference type="ChEBI" id="CHEBI:60240"/>
        <label>2</label>
        <note>catalytic</note>
    </ligand>
</feature>
<evidence type="ECO:0000256" key="5">
    <source>
        <dbReference type="ARBA" id="ARBA00022801"/>
    </source>
</evidence>
<dbReference type="InterPro" id="IPR002467">
    <property type="entry name" value="Pept_M24A_MAP1"/>
</dbReference>
<dbReference type="Gene3D" id="3.90.230.10">
    <property type="entry name" value="Creatinase/methionine aminopeptidase superfamily"/>
    <property type="match status" value="1"/>
</dbReference>
<comment type="caution">
    <text evidence="9">The sequence shown here is derived from an EMBL/GenBank/DDBJ whole genome shotgun (WGS) entry which is preliminary data.</text>
</comment>
<feature type="binding site" evidence="6">
    <location>
        <position position="106"/>
    </location>
    <ligand>
        <name>a divalent metal cation</name>
        <dbReference type="ChEBI" id="CHEBI:60240"/>
        <label>1</label>
    </ligand>
</feature>
<evidence type="ECO:0000256" key="6">
    <source>
        <dbReference type="HAMAP-Rule" id="MF_01974"/>
    </source>
</evidence>
<dbReference type="InterPro" id="IPR000994">
    <property type="entry name" value="Pept_M24"/>
</dbReference>
<sequence>MIYIKSAGEVAKMRRSGRITANIFEVLKPHIKPGVSTAELDKIAKEYILRSEAKPSFLNYNGFPASICSSINDVVIHGIPSHSKILKDGDIISIDVGVIKDGYHSDAARTYAVGNISDEAARLIDVTEKSFFEGIRYAKQGERLFSISAAIQDYVESAGYSIVKNYCGHGVGRNLHEDPEIPNYGKFGHGNRLMRNMTLAIEPMVNMGGAATRVLSDGWTVVTQDKSYAAHYENTIVITDGEPIILTAL</sequence>
<comment type="subunit">
    <text evidence="6">Monomer.</text>
</comment>
<dbReference type="Proteomes" id="UP000647416">
    <property type="component" value="Unassembled WGS sequence"/>
</dbReference>
<dbReference type="PRINTS" id="PR00599">
    <property type="entry name" value="MAPEPTIDASE"/>
</dbReference>
<dbReference type="InterPro" id="IPR036005">
    <property type="entry name" value="Creatinase/aminopeptidase-like"/>
</dbReference>
<proteinExistence type="inferred from homology"/>
<comment type="similarity">
    <text evidence="6">Belongs to the peptidase M24A family. Methionine aminopeptidase type 1 subfamily.</text>
</comment>
<comment type="catalytic activity">
    <reaction evidence="6 7">
        <text>Release of N-terminal amino acids, preferentially methionine, from peptides and arylamides.</text>
        <dbReference type="EC" id="3.4.11.18"/>
    </reaction>
</comment>
<dbReference type="GO" id="GO:0005829">
    <property type="term" value="C:cytosol"/>
    <property type="evidence" value="ECO:0007669"/>
    <property type="project" value="TreeGrafter"/>
</dbReference>
<evidence type="ECO:0000256" key="7">
    <source>
        <dbReference type="RuleBase" id="RU003653"/>
    </source>
</evidence>
<comment type="cofactor">
    <cofactor evidence="6">
        <name>Co(2+)</name>
        <dbReference type="ChEBI" id="CHEBI:48828"/>
    </cofactor>
    <cofactor evidence="6">
        <name>Zn(2+)</name>
        <dbReference type="ChEBI" id="CHEBI:29105"/>
    </cofactor>
    <cofactor evidence="6">
        <name>Mn(2+)</name>
        <dbReference type="ChEBI" id="CHEBI:29035"/>
    </cofactor>
    <cofactor evidence="6">
        <name>Fe(2+)</name>
        <dbReference type="ChEBI" id="CHEBI:29033"/>
    </cofactor>
    <text evidence="6">Binds 2 divalent metal cations per subunit. Has a high-affinity and a low affinity metal-binding site. The true nature of the physiological cofactor is under debate. The enzyme is active with cobalt, zinc, manganese or divalent iron ions. Most likely, methionine aminopeptidases function as mononuclear Fe(2+)-metalloproteases under physiological conditions, and the catalytically relevant metal-binding site has been assigned to the histidine-containing high-affinity site.</text>
</comment>
<dbReference type="GO" id="GO:0006508">
    <property type="term" value="P:proteolysis"/>
    <property type="evidence" value="ECO:0007669"/>
    <property type="project" value="UniProtKB-KW"/>
</dbReference>
<comment type="function">
    <text evidence="1 6">Removes the N-terminal methionine from nascent proteins. The N-terminal methionine is often cleaved when the second residue in the primary sequence is small and uncharged (Met-Ala-, Cys, Gly, Pro, Ser, Thr, or Val). Requires deformylation of the N(alpha)-formylated initiator methionine before it can be hydrolyzed.</text>
</comment>
<evidence type="ECO:0000313" key="9">
    <source>
        <dbReference type="EMBL" id="MBC8595820.1"/>
    </source>
</evidence>
<keyword evidence="3 6" id="KW-0645">Protease</keyword>
<feature type="binding site" evidence="6">
    <location>
        <position position="169"/>
    </location>
    <ligand>
        <name>a divalent metal cation</name>
        <dbReference type="ChEBI" id="CHEBI:60240"/>
        <label>2</label>
        <note>catalytic</note>
    </ligand>
</feature>
<keyword evidence="10" id="KW-1185">Reference proteome</keyword>
<gene>
    <name evidence="6 9" type="primary">map</name>
    <name evidence="9" type="ORF">H8706_02920</name>
</gene>
<feature type="binding site" evidence="6">
    <location>
        <position position="176"/>
    </location>
    <ligand>
        <name>substrate</name>
    </ligand>
</feature>
<organism evidence="9 10">
    <name type="scientific">Qingrenia yutianensis</name>
    <dbReference type="NCBI Taxonomy" id="2763676"/>
    <lineage>
        <taxon>Bacteria</taxon>
        <taxon>Bacillati</taxon>
        <taxon>Bacillota</taxon>
        <taxon>Clostridia</taxon>
        <taxon>Eubacteriales</taxon>
        <taxon>Oscillospiraceae</taxon>
        <taxon>Qingrenia</taxon>
    </lineage>
</organism>
<evidence type="ECO:0000256" key="2">
    <source>
        <dbReference type="ARBA" id="ARBA00022438"/>
    </source>
</evidence>
<feature type="binding site" evidence="6">
    <location>
        <position position="95"/>
    </location>
    <ligand>
        <name>a divalent metal cation</name>
        <dbReference type="ChEBI" id="CHEBI:60240"/>
        <label>1</label>
    </ligand>
</feature>
<keyword evidence="2 6" id="KW-0031">Aminopeptidase</keyword>
<dbReference type="EMBL" id="JACRTE010000002">
    <property type="protein sequence ID" value="MBC8595820.1"/>
    <property type="molecule type" value="Genomic_DNA"/>
</dbReference>
<dbReference type="GO" id="GO:0070006">
    <property type="term" value="F:metalloaminopeptidase activity"/>
    <property type="evidence" value="ECO:0007669"/>
    <property type="project" value="UniProtKB-UniRule"/>
</dbReference>